<dbReference type="EMBL" id="FXZK01000005">
    <property type="protein sequence ID" value="SMY08792.1"/>
    <property type="molecule type" value="Genomic_DNA"/>
</dbReference>
<gene>
    <name evidence="1" type="ORF">LOM8899_02948</name>
</gene>
<keyword evidence="2" id="KW-1185">Reference proteome</keyword>
<reference evidence="1 2" key="1">
    <citation type="submission" date="2017-05" db="EMBL/GenBank/DDBJ databases">
        <authorList>
            <person name="Song R."/>
            <person name="Chenine A.L."/>
            <person name="Ruprecht R.M."/>
        </authorList>
    </citation>
    <scope>NUCLEOTIDE SEQUENCE [LARGE SCALE GENOMIC DNA]</scope>
    <source>
        <strain evidence="1 2">CECT 8899</strain>
    </source>
</reference>
<dbReference type="Proteomes" id="UP000201613">
    <property type="component" value="Unassembled WGS sequence"/>
</dbReference>
<proteinExistence type="predicted"/>
<protein>
    <submittedName>
        <fullName evidence="1">Uncharacterized protein</fullName>
    </submittedName>
</protein>
<sequence>MWRVLDIYGAMSRKLIETGEMPPEMPGFLVKSRWITPTGALS</sequence>
<evidence type="ECO:0000313" key="2">
    <source>
        <dbReference type="Proteomes" id="UP000201613"/>
    </source>
</evidence>
<evidence type="ECO:0000313" key="1">
    <source>
        <dbReference type="EMBL" id="SMY08792.1"/>
    </source>
</evidence>
<name>A0A238LGU6_9RHOB</name>
<organism evidence="1 2">
    <name type="scientific">Flavimaricola marinus</name>
    <dbReference type="NCBI Taxonomy" id="1819565"/>
    <lineage>
        <taxon>Bacteria</taxon>
        <taxon>Pseudomonadati</taxon>
        <taxon>Pseudomonadota</taxon>
        <taxon>Alphaproteobacteria</taxon>
        <taxon>Rhodobacterales</taxon>
        <taxon>Paracoccaceae</taxon>
        <taxon>Flavimaricola</taxon>
    </lineage>
</organism>
<accession>A0A238LGU6</accession>
<dbReference type="AlphaFoldDB" id="A0A238LGU6"/>